<evidence type="ECO:0008006" key="3">
    <source>
        <dbReference type="Google" id="ProtNLM"/>
    </source>
</evidence>
<dbReference type="EMBL" id="JAIRAU010000001">
    <property type="protein sequence ID" value="MBZ5708685.1"/>
    <property type="molecule type" value="Genomic_DNA"/>
</dbReference>
<name>A0ABS7TKD2_9BACT</name>
<dbReference type="Gene3D" id="1.10.760.10">
    <property type="entry name" value="Cytochrome c-like domain"/>
    <property type="match status" value="1"/>
</dbReference>
<gene>
    <name evidence="1" type="ORF">K7C98_05415</name>
</gene>
<organism evidence="1 2">
    <name type="scientific">Nannocystis pusilla</name>
    <dbReference type="NCBI Taxonomy" id="889268"/>
    <lineage>
        <taxon>Bacteria</taxon>
        <taxon>Pseudomonadati</taxon>
        <taxon>Myxococcota</taxon>
        <taxon>Polyangia</taxon>
        <taxon>Nannocystales</taxon>
        <taxon>Nannocystaceae</taxon>
        <taxon>Nannocystis</taxon>
    </lineage>
</organism>
<dbReference type="InterPro" id="IPR051395">
    <property type="entry name" value="Cytochrome_c_Peroxidase/MauG"/>
</dbReference>
<dbReference type="SUPFAM" id="SSF46626">
    <property type="entry name" value="Cytochrome c"/>
    <property type="match status" value="1"/>
</dbReference>
<protein>
    <recommendedName>
        <fullName evidence="3">Cytochrome c domain-containing protein</fullName>
    </recommendedName>
</protein>
<evidence type="ECO:0000313" key="1">
    <source>
        <dbReference type="EMBL" id="MBZ5708685.1"/>
    </source>
</evidence>
<evidence type="ECO:0000313" key="2">
    <source>
        <dbReference type="Proteomes" id="UP001139031"/>
    </source>
</evidence>
<comment type="caution">
    <text evidence="1">The sequence shown here is derived from an EMBL/GenBank/DDBJ whole genome shotgun (WGS) entry which is preliminary data.</text>
</comment>
<accession>A0ABS7TKD2</accession>
<proteinExistence type="predicted"/>
<keyword evidence="2" id="KW-1185">Reference proteome</keyword>
<dbReference type="Proteomes" id="UP001139031">
    <property type="component" value="Unassembled WGS sequence"/>
</dbReference>
<dbReference type="InterPro" id="IPR036909">
    <property type="entry name" value="Cyt_c-like_dom_sf"/>
</dbReference>
<dbReference type="PANTHER" id="PTHR30600">
    <property type="entry name" value="CYTOCHROME C PEROXIDASE-RELATED"/>
    <property type="match status" value="1"/>
</dbReference>
<reference evidence="1" key="1">
    <citation type="submission" date="2021-08" db="EMBL/GenBank/DDBJ databases">
        <authorList>
            <person name="Stevens D.C."/>
        </authorList>
    </citation>
    <scope>NUCLEOTIDE SEQUENCE</scope>
    <source>
        <strain evidence="1">DSM 53165</strain>
    </source>
</reference>
<dbReference type="RefSeq" id="WP_224190438.1">
    <property type="nucleotide sequence ID" value="NZ_JAIRAU010000001.1"/>
</dbReference>
<dbReference type="PANTHER" id="PTHR30600:SF9">
    <property type="entry name" value="BLR7738 PROTEIN"/>
    <property type="match status" value="1"/>
</dbReference>
<sequence>MAAAVRVFHVRRARWRRRVAIAAIAFAALVAVVGLVPWQCASRPGDSASLNPEIEAAAVDPADLDRGRSDFYGEDFGNDVFFTDVMGVLRGPMRTWPVAQALIGLHGAGTTNLAIELSEDVTIGGQTYARGTTVDTGLDVAAGSILPLGVVVHMDRYQLRVGITCALCHSTVDPETRQVIHGAANSDLQIGLLLALAPNSAAYRGHTDIGPDPDEAALEEAVDRTLAAWPPGSFDATLDGAANPTRIPDVFVHEEAPYGWTGSSRAGPLGGLALYINGPTSLHAVSAPYVPPPEWERIVAMAAWQDALRPPEVVVDAAAAARGRQVFVRAGCERCHAGPAYTTQSVLPHARVGTDPARANGQSGYKIPGLVGLWWSAPYLHDGGVAVAPAESVVGVGNIRARGLPIDPRASLRALVDRELRARVIAANHADATRWALHVRGVGHEFWVDPGAGFTPAEQSALVEHLLSVRLPGR</sequence>